<dbReference type="Pfam" id="PF11929">
    <property type="entry name" value="DUF3447"/>
    <property type="match status" value="1"/>
</dbReference>
<evidence type="ECO:0000313" key="3">
    <source>
        <dbReference type="EMBL" id="EAY14547.1"/>
    </source>
</evidence>
<dbReference type="SMR" id="A2DYL2"/>
<dbReference type="STRING" id="5722.A2DYL2"/>
<dbReference type="InterPro" id="IPR002110">
    <property type="entry name" value="Ankyrin_rpt"/>
</dbReference>
<feature type="domain" description="DUF3447" evidence="2">
    <location>
        <begin position="1"/>
        <end position="41"/>
    </location>
</feature>
<sequence length="182" mass="21429">MYYAIISHHLDIVILLYNEYHLPIDLEDCCRYHNLPAFLYYLDQTRDIDLCFVISPHLYLNGARIDATQNLRTTALHNACSEKLLELVSFLILHGADVNCRDYTYLTPLHYAAMNNDIDMENFLLSHGADPELWDDRGLLYKHYHRSERQEETNLEEDSISENSKNGFFFSFLTSFLYYLIS</sequence>
<keyword evidence="1" id="KW-0040">ANK repeat</keyword>
<dbReference type="PANTHER" id="PTHR24182">
    <property type="entry name" value="ANKYRIN REPEAT AND SOCS BOX CONTAINING 4"/>
    <property type="match status" value="1"/>
</dbReference>
<gene>
    <name evidence="3" type="ORF">TVAG_388800</name>
</gene>
<evidence type="ECO:0000259" key="2">
    <source>
        <dbReference type="Pfam" id="PF11929"/>
    </source>
</evidence>
<dbReference type="Proteomes" id="UP000001542">
    <property type="component" value="Unassembled WGS sequence"/>
</dbReference>
<dbReference type="PROSITE" id="PS50297">
    <property type="entry name" value="ANK_REP_REGION"/>
    <property type="match status" value="2"/>
</dbReference>
<keyword evidence="4" id="KW-1185">Reference proteome</keyword>
<dbReference type="eggNOG" id="KOG4177">
    <property type="taxonomic scope" value="Eukaryota"/>
</dbReference>
<dbReference type="PROSITE" id="PS50088">
    <property type="entry name" value="ANK_REPEAT"/>
    <property type="match status" value="2"/>
</dbReference>
<dbReference type="EMBL" id="DS113269">
    <property type="protein sequence ID" value="EAY14547.1"/>
    <property type="molecule type" value="Genomic_DNA"/>
</dbReference>
<dbReference type="OrthoDB" id="194358at2759"/>
<reference evidence="3" key="2">
    <citation type="journal article" date="2007" name="Science">
        <title>Draft genome sequence of the sexually transmitted pathogen Trichomonas vaginalis.</title>
        <authorList>
            <person name="Carlton J.M."/>
            <person name="Hirt R.P."/>
            <person name="Silva J.C."/>
            <person name="Delcher A.L."/>
            <person name="Schatz M."/>
            <person name="Zhao Q."/>
            <person name="Wortman J.R."/>
            <person name="Bidwell S.L."/>
            <person name="Alsmark U.C.M."/>
            <person name="Besteiro S."/>
            <person name="Sicheritz-Ponten T."/>
            <person name="Noel C.J."/>
            <person name="Dacks J.B."/>
            <person name="Foster P.G."/>
            <person name="Simillion C."/>
            <person name="Van de Peer Y."/>
            <person name="Miranda-Saavedra D."/>
            <person name="Barton G.J."/>
            <person name="Westrop G.D."/>
            <person name="Mueller S."/>
            <person name="Dessi D."/>
            <person name="Fiori P.L."/>
            <person name="Ren Q."/>
            <person name="Paulsen I."/>
            <person name="Zhang H."/>
            <person name="Bastida-Corcuera F.D."/>
            <person name="Simoes-Barbosa A."/>
            <person name="Brown M.T."/>
            <person name="Hayes R.D."/>
            <person name="Mukherjee M."/>
            <person name="Okumura C.Y."/>
            <person name="Schneider R."/>
            <person name="Smith A.J."/>
            <person name="Vanacova S."/>
            <person name="Villalvazo M."/>
            <person name="Haas B.J."/>
            <person name="Pertea M."/>
            <person name="Feldblyum T.V."/>
            <person name="Utterback T.R."/>
            <person name="Shu C.L."/>
            <person name="Osoegawa K."/>
            <person name="de Jong P.J."/>
            <person name="Hrdy I."/>
            <person name="Horvathova L."/>
            <person name="Zubacova Z."/>
            <person name="Dolezal P."/>
            <person name="Malik S.B."/>
            <person name="Logsdon J.M. Jr."/>
            <person name="Henze K."/>
            <person name="Gupta A."/>
            <person name="Wang C.C."/>
            <person name="Dunne R.L."/>
            <person name="Upcroft J.A."/>
            <person name="Upcroft P."/>
            <person name="White O."/>
            <person name="Salzberg S.L."/>
            <person name="Tang P."/>
            <person name="Chiu C.-H."/>
            <person name="Lee Y.-S."/>
            <person name="Embley T.M."/>
            <person name="Coombs G.H."/>
            <person name="Mottram J.C."/>
            <person name="Tachezy J."/>
            <person name="Fraser-Liggett C.M."/>
            <person name="Johnson P.J."/>
        </authorList>
    </citation>
    <scope>NUCLEOTIDE SEQUENCE [LARGE SCALE GENOMIC DNA]</scope>
    <source>
        <strain evidence="3">G3</strain>
    </source>
</reference>
<dbReference type="SMART" id="SM00248">
    <property type="entry name" value="ANK"/>
    <property type="match status" value="2"/>
</dbReference>
<dbReference type="AlphaFoldDB" id="A2DYL2"/>
<dbReference type="InterPro" id="IPR020683">
    <property type="entry name" value="DUF3447"/>
</dbReference>
<protein>
    <submittedName>
        <fullName evidence="3">Ankyrin repeat protein, putative</fullName>
    </submittedName>
</protein>
<evidence type="ECO:0000256" key="1">
    <source>
        <dbReference type="PROSITE-ProRule" id="PRU00023"/>
    </source>
</evidence>
<proteinExistence type="predicted"/>
<dbReference type="SUPFAM" id="SSF48403">
    <property type="entry name" value="Ankyrin repeat"/>
    <property type="match status" value="1"/>
</dbReference>
<dbReference type="InParanoid" id="A2DYL2"/>
<dbReference type="VEuPathDB" id="TrichDB:TVAG_388800"/>
<reference evidence="3" key="1">
    <citation type="submission" date="2006-10" db="EMBL/GenBank/DDBJ databases">
        <authorList>
            <person name="Amadeo P."/>
            <person name="Zhao Q."/>
            <person name="Wortman J."/>
            <person name="Fraser-Liggett C."/>
            <person name="Carlton J."/>
        </authorList>
    </citation>
    <scope>NUCLEOTIDE SEQUENCE</scope>
    <source>
        <strain evidence="3">G3</strain>
    </source>
</reference>
<dbReference type="PANTHER" id="PTHR24182:SF13">
    <property type="entry name" value="LD18443P"/>
    <property type="match status" value="1"/>
</dbReference>
<dbReference type="InterPro" id="IPR036770">
    <property type="entry name" value="Ankyrin_rpt-contain_sf"/>
</dbReference>
<feature type="repeat" description="ANK" evidence="1">
    <location>
        <begin position="104"/>
        <end position="136"/>
    </location>
</feature>
<name>A2DYL2_TRIV3</name>
<dbReference type="Gene3D" id="1.25.40.20">
    <property type="entry name" value="Ankyrin repeat-containing domain"/>
    <property type="match status" value="1"/>
</dbReference>
<feature type="repeat" description="ANK" evidence="1">
    <location>
        <begin position="71"/>
        <end position="103"/>
    </location>
</feature>
<organism evidence="3 4">
    <name type="scientific">Trichomonas vaginalis (strain ATCC PRA-98 / G3)</name>
    <dbReference type="NCBI Taxonomy" id="412133"/>
    <lineage>
        <taxon>Eukaryota</taxon>
        <taxon>Metamonada</taxon>
        <taxon>Parabasalia</taxon>
        <taxon>Trichomonadida</taxon>
        <taxon>Trichomonadidae</taxon>
        <taxon>Trichomonas</taxon>
    </lineage>
</organism>
<evidence type="ECO:0000313" key="4">
    <source>
        <dbReference type="Proteomes" id="UP000001542"/>
    </source>
</evidence>
<accession>A2DYL2</accession>
<dbReference type="Pfam" id="PF12796">
    <property type="entry name" value="Ank_2"/>
    <property type="match status" value="1"/>
</dbReference>